<dbReference type="SUPFAM" id="SSF57667">
    <property type="entry name" value="beta-beta-alpha zinc fingers"/>
    <property type="match status" value="1"/>
</dbReference>
<sequence length="274" mass="30037">MTNFFPSEAEMVLLAQNDGMGHLFPSSSCQSPPSIMYSPALQQMTHRPSTTESTKGHIYPSGHEYAQAVVSSPYPPQSYWSSSTLPMPQTHVTYSSYPPLTAMNTAQTLAPDPRYVHQPVGGVRPSRSHSASSSLGVPSHRAERSPPSLSRSLSPSSPDLRAYGFPNKNGTWSCAYPGCTSRAVFTRGCDLRKHHKRHTKSFFCRHEGCPQATGGGFSSKKDLARHEAKHNPGVLCDWNGCDRVFSRVDNMRDHVKRIHLKASRNGAVPTSIAT</sequence>
<gene>
    <name evidence="4" type="ORF">BU23DRAFT_211315</name>
</gene>
<dbReference type="InterPro" id="IPR013087">
    <property type="entry name" value="Znf_C2H2_type"/>
</dbReference>
<dbReference type="InterPro" id="IPR051061">
    <property type="entry name" value="Zinc_finger_trans_reg"/>
</dbReference>
<reference evidence="4" key="1">
    <citation type="journal article" date="2020" name="Stud. Mycol.">
        <title>101 Dothideomycetes genomes: a test case for predicting lifestyles and emergence of pathogens.</title>
        <authorList>
            <person name="Haridas S."/>
            <person name="Albert R."/>
            <person name="Binder M."/>
            <person name="Bloem J."/>
            <person name="Labutti K."/>
            <person name="Salamov A."/>
            <person name="Andreopoulos B."/>
            <person name="Baker S."/>
            <person name="Barry K."/>
            <person name="Bills G."/>
            <person name="Bluhm B."/>
            <person name="Cannon C."/>
            <person name="Castanera R."/>
            <person name="Culley D."/>
            <person name="Daum C."/>
            <person name="Ezra D."/>
            <person name="Gonzalez J."/>
            <person name="Henrissat B."/>
            <person name="Kuo A."/>
            <person name="Liang C."/>
            <person name="Lipzen A."/>
            <person name="Lutzoni F."/>
            <person name="Magnuson J."/>
            <person name="Mondo S."/>
            <person name="Nolan M."/>
            <person name="Ohm R."/>
            <person name="Pangilinan J."/>
            <person name="Park H.-J."/>
            <person name="Ramirez L."/>
            <person name="Alfaro M."/>
            <person name="Sun H."/>
            <person name="Tritt A."/>
            <person name="Yoshinaga Y."/>
            <person name="Zwiers L.-H."/>
            <person name="Turgeon B."/>
            <person name="Goodwin S."/>
            <person name="Spatafora J."/>
            <person name="Crous P."/>
            <person name="Grigoriev I."/>
        </authorList>
    </citation>
    <scope>NUCLEOTIDE SEQUENCE</scope>
    <source>
        <strain evidence="4">CBS 107.79</strain>
    </source>
</reference>
<feature type="domain" description="C2H2-type" evidence="3">
    <location>
        <begin position="234"/>
        <end position="259"/>
    </location>
</feature>
<dbReference type="PANTHER" id="PTHR46179">
    <property type="entry name" value="ZINC FINGER PROTEIN"/>
    <property type="match status" value="1"/>
</dbReference>
<protein>
    <recommendedName>
        <fullName evidence="3">C2H2-type domain-containing protein</fullName>
    </recommendedName>
</protein>
<keyword evidence="1" id="KW-0862">Zinc</keyword>
<feature type="region of interest" description="Disordered" evidence="2">
    <location>
        <begin position="112"/>
        <end position="159"/>
    </location>
</feature>
<evidence type="ECO:0000259" key="3">
    <source>
        <dbReference type="PROSITE" id="PS50157"/>
    </source>
</evidence>
<dbReference type="PROSITE" id="PS50157">
    <property type="entry name" value="ZINC_FINGER_C2H2_2"/>
    <property type="match status" value="1"/>
</dbReference>
<keyword evidence="1" id="KW-0863">Zinc-finger</keyword>
<feature type="compositionally biased region" description="Low complexity" evidence="2">
    <location>
        <begin position="145"/>
        <end position="158"/>
    </location>
</feature>
<dbReference type="GO" id="GO:0008270">
    <property type="term" value="F:zinc ion binding"/>
    <property type="evidence" value="ECO:0007669"/>
    <property type="project" value="UniProtKB-KW"/>
</dbReference>
<evidence type="ECO:0000256" key="2">
    <source>
        <dbReference type="SAM" id="MobiDB-lite"/>
    </source>
</evidence>
<accession>A0A6A5UYV9</accession>
<dbReference type="Gene3D" id="3.30.160.60">
    <property type="entry name" value="Classic Zinc Finger"/>
    <property type="match status" value="1"/>
</dbReference>
<evidence type="ECO:0000313" key="5">
    <source>
        <dbReference type="Proteomes" id="UP000800036"/>
    </source>
</evidence>
<dbReference type="AlphaFoldDB" id="A0A6A5UYV9"/>
<dbReference type="PROSITE" id="PS00028">
    <property type="entry name" value="ZINC_FINGER_C2H2_1"/>
    <property type="match status" value="1"/>
</dbReference>
<dbReference type="GO" id="GO:0005634">
    <property type="term" value="C:nucleus"/>
    <property type="evidence" value="ECO:0007669"/>
    <property type="project" value="TreeGrafter"/>
</dbReference>
<proteinExistence type="predicted"/>
<keyword evidence="1" id="KW-0479">Metal-binding</keyword>
<dbReference type="Proteomes" id="UP000800036">
    <property type="component" value="Unassembled WGS sequence"/>
</dbReference>
<dbReference type="EMBL" id="ML976701">
    <property type="protein sequence ID" value="KAF1970353.1"/>
    <property type="molecule type" value="Genomic_DNA"/>
</dbReference>
<dbReference type="SMART" id="SM00355">
    <property type="entry name" value="ZnF_C2H2"/>
    <property type="match status" value="3"/>
</dbReference>
<dbReference type="GO" id="GO:0006357">
    <property type="term" value="P:regulation of transcription by RNA polymerase II"/>
    <property type="evidence" value="ECO:0007669"/>
    <property type="project" value="TreeGrafter"/>
</dbReference>
<organism evidence="4 5">
    <name type="scientific">Bimuria novae-zelandiae CBS 107.79</name>
    <dbReference type="NCBI Taxonomy" id="1447943"/>
    <lineage>
        <taxon>Eukaryota</taxon>
        <taxon>Fungi</taxon>
        <taxon>Dikarya</taxon>
        <taxon>Ascomycota</taxon>
        <taxon>Pezizomycotina</taxon>
        <taxon>Dothideomycetes</taxon>
        <taxon>Pleosporomycetidae</taxon>
        <taxon>Pleosporales</taxon>
        <taxon>Massarineae</taxon>
        <taxon>Didymosphaeriaceae</taxon>
        <taxon>Bimuria</taxon>
    </lineage>
</organism>
<dbReference type="OrthoDB" id="654211at2759"/>
<evidence type="ECO:0000313" key="4">
    <source>
        <dbReference type="EMBL" id="KAF1970353.1"/>
    </source>
</evidence>
<dbReference type="PANTHER" id="PTHR46179:SF19">
    <property type="entry name" value="C2H2 FINGER DOMAIN TRANSCRIPTION FACTOR (EUROFUNG)-RELATED"/>
    <property type="match status" value="1"/>
</dbReference>
<name>A0A6A5UYV9_9PLEO</name>
<keyword evidence="5" id="KW-1185">Reference proteome</keyword>
<dbReference type="InterPro" id="IPR036236">
    <property type="entry name" value="Znf_C2H2_sf"/>
</dbReference>
<evidence type="ECO:0000256" key="1">
    <source>
        <dbReference type="PROSITE-ProRule" id="PRU00042"/>
    </source>
</evidence>